<keyword evidence="4" id="KW-1003">Cell membrane</keyword>
<comment type="similarity">
    <text evidence="2">Belongs to the ABC transporter superfamily.</text>
</comment>
<dbReference type="PROSITE" id="PS00211">
    <property type="entry name" value="ABC_TRANSPORTER_1"/>
    <property type="match status" value="1"/>
</dbReference>
<dbReference type="CDD" id="cd03257">
    <property type="entry name" value="ABC_NikE_OppD_transporters"/>
    <property type="match status" value="1"/>
</dbReference>
<evidence type="ECO:0000313" key="12">
    <source>
        <dbReference type="Proteomes" id="UP000316330"/>
    </source>
</evidence>
<dbReference type="SUPFAM" id="SSF52540">
    <property type="entry name" value="P-loop containing nucleoside triphosphate hydrolases"/>
    <property type="match status" value="1"/>
</dbReference>
<feature type="domain" description="ABC transporter" evidence="10">
    <location>
        <begin position="10"/>
        <end position="258"/>
    </location>
</feature>
<evidence type="ECO:0000256" key="2">
    <source>
        <dbReference type="ARBA" id="ARBA00005417"/>
    </source>
</evidence>
<dbReference type="PANTHER" id="PTHR43297">
    <property type="entry name" value="OLIGOPEPTIDE TRANSPORT ATP-BINDING PROTEIN APPD"/>
    <property type="match status" value="1"/>
</dbReference>
<dbReference type="PANTHER" id="PTHR43297:SF14">
    <property type="entry name" value="ATPASE AAA-TYPE CORE DOMAIN-CONTAINING PROTEIN"/>
    <property type="match status" value="1"/>
</dbReference>
<keyword evidence="6" id="KW-0547">Nucleotide-binding</keyword>
<comment type="subcellular location">
    <subcellularLocation>
        <location evidence="1">Cell membrane</location>
        <topology evidence="1">Peripheral membrane protein</topology>
    </subcellularLocation>
</comment>
<gene>
    <name evidence="11" type="ORF">FPZ45_14180</name>
</gene>
<dbReference type="GO" id="GO:0005524">
    <property type="term" value="F:ATP binding"/>
    <property type="evidence" value="ECO:0007669"/>
    <property type="project" value="UniProtKB-KW"/>
</dbReference>
<keyword evidence="9" id="KW-0472">Membrane</keyword>
<dbReference type="OrthoDB" id="9802264at2"/>
<dbReference type="SMART" id="SM00382">
    <property type="entry name" value="AAA"/>
    <property type="match status" value="1"/>
</dbReference>
<keyword evidence="8" id="KW-1278">Translocase</keyword>
<evidence type="ECO:0000313" key="11">
    <source>
        <dbReference type="EMBL" id="TVX99094.1"/>
    </source>
</evidence>
<dbReference type="InterPro" id="IPR050388">
    <property type="entry name" value="ABC_Ni/Peptide_Import"/>
</dbReference>
<dbReference type="InterPro" id="IPR003439">
    <property type="entry name" value="ABC_transporter-like_ATP-bd"/>
</dbReference>
<evidence type="ECO:0000256" key="5">
    <source>
        <dbReference type="ARBA" id="ARBA00022519"/>
    </source>
</evidence>
<comment type="caution">
    <text evidence="11">The sequence shown here is derived from an EMBL/GenBank/DDBJ whole genome shotgun (WGS) entry which is preliminary data.</text>
</comment>
<accession>A0A559JGU2</accession>
<dbReference type="GO" id="GO:0016887">
    <property type="term" value="F:ATP hydrolysis activity"/>
    <property type="evidence" value="ECO:0007669"/>
    <property type="project" value="InterPro"/>
</dbReference>
<proteinExistence type="inferred from homology"/>
<reference evidence="11 12" key="1">
    <citation type="submission" date="2019-07" db="EMBL/GenBank/DDBJ databases">
        <authorList>
            <person name="Kim J."/>
        </authorList>
    </citation>
    <scope>NUCLEOTIDE SEQUENCE [LARGE SCALE GENOMIC DNA]</scope>
    <source>
        <strain evidence="11 12">G13</strain>
    </source>
</reference>
<keyword evidence="12" id="KW-1185">Reference proteome</keyword>
<evidence type="ECO:0000256" key="4">
    <source>
        <dbReference type="ARBA" id="ARBA00022475"/>
    </source>
</evidence>
<evidence type="ECO:0000256" key="1">
    <source>
        <dbReference type="ARBA" id="ARBA00004202"/>
    </source>
</evidence>
<evidence type="ECO:0000256" key="9">
    <source>
        <dbReference type="ARBA" id="ARBA00023136"/>
    </source>
</evidence>
<keyword evidence="3" id="KW-0813">Transport</keyword>
<dbReference type="InterPro" id="IPR017871">
    <property type="entry name" value="ABC_transporter-like_CS"/>
</dbReference>
<dbReference type="PROSITE" id="PS50893">
    <property type="entry name" value="ABC_TRANSPORTER_2"/>
    <property type="match status" value="1"/>
</dbReference>
<keyword evidence="7 11" id="KW-0067">ATP-binding</keyword>
<keyword evidence="5" id="KW-0997">Cell inner membrane</keyword>
<dbReference type="InterPro" id="IPR027417">
    <property type="entry name" value="P-loop_NTPase"/>
</dbReference>
<dbReference type="Pfam" id="PF00005">
    <property type="entry name" value="ABC_tran"/>
    <property type="match status" value="1"/>
</dbReference>
<dbReference type="EMBL" id="VNJJ01000007">
    <property type="protein sequence ID" value="TVX99094.1"/>
    <property type="molecule type" value="Genomic_DNA"/>
</dbReference>
<protein>
    <submittedName>
        <fullName evidence="11">ABC transporter ATP-binding protein</fullName>
    </submittedName>
</protein>
<evidence type="ECO:0000259" key="10">
    <source>
        <dbReference type="PROSITE" id="PS50893"/>
    </source>
</evidence>
<dbReference type="AlphaFoldDB" id="A0A559JGU2"/>
<dbReference type="InterPro" id="IPR003593">
    <property type="entry name" value="AAA+_ATPase"/>
</dbReference>
<dbReference type="Proteomes" id="UP000316330">
    <property type="component" value="Unassembled WGS sequence"/>
</dbReference>
<dbReference type="RefSeq" id="WP_144702918.1">
    <property type="nucleotide sequence ID" value="NZ_VNJJ01000007.1"/>
</dbReference>
<evidence type="ECO:0000256" key="7">
    <source>
        <dbReference type="ARBA" id="ARBA00022840"/>
    </source>
</evidence>
<sequence>MDNRQKVLDVRALEIEIVSERGRMKAVQHLSFGIETGQVLGIVGESGCGKSMTCMSILGLLPDSAHVTRGSIRLNGIELTGLSSKKLMQIRRHQLSLVLQNPMTAFNPLKTIGSQFVETLRLKSNCSKKQAFELATQRLAEMNLPEPDRVLSQYPFELSGGMLQRIMIGLATANNPTLLIADEPTTALDNGNREHVLNAIRRIKAKGGTAMLLVSHDLSVIEAVADTVIVMKKGQIVESGLTKDVIRHPQAEYTKLLCDSRLTWSNPNQDRSQERVEIVQV</sequence>
<name>A0A559JGU2_9BACL</name>
<evidence type="ECO:0000256" key="3">
    <source>
        <dbReference type="ARBA" id="ARBA00022448"/>
    </source>
</evidence>
<dbReference type="GO" id="GO:0005886">
    <property type="term" value="C:plasma membrane"/>
    <property type="evidence" value="ECO:0007669"/>
    <property type="project" value="UniProtKB-SubCell"/>
</dbReference>
<evidence type="ECO:0000256" key="6">
    <source>
        <dbReference type="ARBA" id="ARBA00022741"/>
    </source>
</evidence>
<evidence type="ECO:0000256" key="8">
    <source>
        <dbReference type="ARBA" id="ARBA00022967"/>
    </source>
</evidence>
<organism evidence="11 12">
    <name type="scientific">Cohnella terricola</name>
    <dbReference type="NCBI Taxonomy" id="1289167"/>
    <lineage>
        <taxon>Bacteria</taxon>
        <taxon>Bacillati</taxon>
        <taxon>Bacillota</taxon>
        <taxon>Bacilli</taxon>
        <taxon>Bacillales</taxon>
        <taxon>Paenibacillaceae</taxon>
        <taxon>Cohnella</taxon>
    </lineage>
</organism>
<dbReference type="Gene3D" id="3.40.50.300">
    <property type="entry name" value="P-loop containing nucleotide triphosphate hydrolases"/>
    <property type="match status" value="1"/>
</dbReference>